<keyword evidence="1" id="KW-0812">Transmembrane</keyword>
<dbReference type="Proteomes" id="UP000285023">
    <property type="component" value="Unassembled WGS sequence"/>
</dbReference>
<accession>A0A418Q3M0</accession>
<keyword evidence="3" id="KW-1185">Reference proteome</keyword>
<dbReference type="OrthoDB" id="7432270at2"/>
<comment type="caution">
    <text evidence="2">The sequence shown here is derived from an EMBL/GenBank/DDBJ whole genome shotgun (WGS) entry which is preliminary data.</text>
</comment>
<reference evidence="2 3" key="1">
    <citation type="submission" date="2018-09" db="EMBL/GenBank/DDBJ databases">
        <title>Sphingomonas sp. DAC4.</title>
        <authorList>
            <person name="Seo T."/>
        </authorList>
    </citation>
    <scope>NUCLEOTIDE SEQUENCE [LARGE SCALE GENOMIC DNA]</scope>
    <source>
        <strain evidence="2 3">DAC4</strain>
    </source>
</reference>
<keyword evidence="1" id="KW-0472">Membrane</keyword>
<dbReference type="RefSeq" id="WP_119532500.1">
    <property type="nucleotide sequence ID" value="NZ_QXTF01000001.1"/>
</dbReference>
<feature type="transmembrane region" description="Helical" evidence="1">
    <location>
        <begin position="12"/>
        <end position="34"/>
    </location>
</feature>
<gene>
    <name evidence="2" type="ORF">D3M59_06075</name>
</gene>
<proteinExistence type="predicted"/>
<evidence type="ECO:0000313" key="2">
    <source>
        <dbReference type="EMBL" id="RIX32499.1"/>
    </source>
</evidence>
<protein>
    <submittedName>
        <fullName evidence="2">Uncharacterized protein</fullName>
    </submittedName>
</protein>
<keyword evidence="1" id="KW-1133">Transmembrane helix</keyword>
<dbReference type="EMBL" id="QXTF01000001">
    <property type="protein sequence ID" value="RIX32499.1"/>
    <property type="molecule type" value="Genomic_DNA"/>
</dbReference>
<evidence type="ECO:0000313" key="3">
    <source>
        <dbReference type="Proteomes" id="UP000285023"/>
    </source>
</evidence>
<sequence length="274" mass="29081">MSPTYSRQGSNWTARIAWSLLLLVAGAALATWGLSRWDAGARFFGVEPRQPLQIVRQPAPVRPVQPQPAIPTMPAADAARIGALEARLASLESATQAAAGSAGRADAMLVAFAARRAIDRGVALGYLEPLLVQRFGPQHQAAVATVITASRDPVRLDSLIADYESLGASLRGGGPDEGWWDAFRRELGTIVSVHRADTPSPQPQARYDRALTKLKAGEVDSALAETMRLPGAANASRWIVRARRYIAAHRALDEIESGALLGGGTTATVAPPAR</sequence>
<name>A0A418Q3M0_9SPHN</name>
<evidence type="ECO:0000256" key="1">
    <source>
        <dbReference type="SAM" id="Phobius"/>
    </source>
</evidence>
<organism evidence="2 3">
    <name type="scientific">Sphingomonas edaphi</name>
    <dbReference type="NCBI Taxonomy" id="2315689"/>
    <lineage>
        <taxon>Bacteria</taxon>
        <taxon>Pseudomonadati</taxon>
        <taxon>Pseudomonadota</taxon>
        <taxon>Alphaproteobacteria</taxon>
        <taxon>Sphingomonadales</taxon>
        <taxon>Sphingomonadaceae</taxon>
        <taxon>Sphingomonas</taxon>
    </lineage>
</organism>
<dbReference type="AlphaFoldDB" id="A0A418Q3M0"/>